<evidence type="ECO:0000313" key="1">
    <source>
        <dbReference type="EMBL" id="SEF42617.1"/>
    </source>
</evidence>
<evidence type="ECO:0000313" key="2">
    <source>
        <dbReference type="Proteomes" id="UP000236751"/>
    </source>
</evidence>
<proteinExistence type="predicted"/>
<dbReference type="OrthoDB" id="6905012at2"/>
<organism evidence="1 2">
    <name type="scientific">Nitrosospira multiformis (strain ATCC 25196 / NCIMB 11849 / C 71)</name>
    <dbReference type="NCBI Taxonomy" id="323848"/>
    <lineage>
        <taxon>Bacteria</taxon>
        <taxon>Pseudomonadati</taxon>
        <taxon>Pseudomonadota</taxon>
        <taxon>Betaproteobacteria</taxon>
        <taxon>Nitrosomonadales</taxon>
        <taxon>Nitrosomonadaceae</taxon>
        <taxon>Nitrosospira</taxon>
    </lineage>
</organism>
<sequence length="73" mass="8255">MSATPEIIDLEEKHYGSGQSGRRIPVDVKQRILYAIANIEYGSVEVVIHDGKITQIECREKIRMGRSEAGQRK</sequence>
<dbReference type="Pfam" id="PF10055">
    <property type="entry name" value="DUF2292"/>
    <property type="match status" value="1"/>
</dbReference>
<reference evidence="1 2" key="1">
    <citation type="submission" date="2016-10" db="EMBL/GenBank/DDBJ databases">
        <authorList>
            <person name="de Groot N.N."/>
        </authorList>
    </citation>
    <scope>NUCLEOTIDE SEQUENCE [LARGE SCALE GENOMIC DNA]</scope>
    <source>
        <strain evidence="1 2">Nl13</strain>
    </source>
</reference>
<dbReference type="Proteomes" id="UP000236751">
    <property type="component" value="Unassembled WGS sequence"/>
</dbReference>
<dbReference type="InterPro" id="IPR018743">
    <property type="entry name" value="DUF2292"/>
</dbReference>
<gene>
    <name evidence="1" type="ORF">SAMN05216403_101246</name>
</gene>
<dbReference type="EMBL" id="FNVK01000001">
    <property type="protein sequence ID" value="SEF42617.1"/>
    <property type="molecule type" value="Genomic_DNA"/>
</dbReference>
<name>A0A1H5RYC9_NITMU</name>
<accession>A0A1H5RYC9</accession>
<protein>
    <submittedName>
        <fullName evidence="1">Uncharacterized small protein</fullName>
    </submittedName>
</protein>
<dbReference type="RefSeq" id="WP_080557662.1">
    <property type="nucleotide sequence ID" value="NC_007614.1"/>
</dbReference>
<dbReference type="AlphaFoldDB" id="A0A1H5RYC9"/>